<reference evidence="5 6" key="1">
    <citation type="journal article" date="2018" name="Microbiome">
        <title>Fine metagenomic profile of the Mediterranean stratified and mixed water columns revealed by assembly and recruitment.</title>
        <authorList>
            <person name="Haro-Moreno J.M."/>
            <person name="Lopez-Perez M."/>
            <person name="De La Torre J.R."/>
            <person name="Picazo A."/>
            <person name="Camacho A."/>
            <person name="Rodriguez-Valera F."/>
        </authorList>
    </citation>
    <scope>NUCLEOTIDE SEQUENCE [LARGE SCALE GENOMIC DNA]</scope>
    <source>
        <strain evidence="5">MED-G83</strain>
    </source>
</reference>
<comment type="function">
    <text evidence="4">Nucleoside triphosphate pyrophosphatase. May have a dual role in cell division arrest and in preventing the incorporation of modified nucleotides into cellular nucleic acids.</text>
</comment>
<sequence length="189" mass="21521">MKKIVLASNSEIRRKIASAYCSDIKFTSPQINEELLKDQLGDLAPNELCYELAKAKALSVSDYKDHIILGCDQICLLEDKIYSKPLNSEAACNQLMELSNKTHFLIGSYFFCQNKEVIYKEQVTSEMSMRSLSKQEIEDYIKLDEPYNSCGAYKFEENGYKLFNSVTGTLEAINGLPIEHLLKNLNEHV</sequence>
<dbReference type="InterPro" id="IPR003697">
    <property type="entry name" value="Maf-like"/>
</dbReference>
<comment type="caution">
    <text evidence="5">The sequence shown here is derived from an EMBL/GenBank/DDBJ whole genome shotgun (WGS) entry which is preliminary data.</text>
</comment>
<dbReference type="InterPro" id="IPR029001">
    <property type="entry name" value="ITPase-like_fam"/>
</dbReference>
<comment type="similarity">
    <text evidence="4">Belongs to the Maf family.</text>
</comment>
<name>A0A368BN60_9GAMM</name>
<comment type="cofactor">
    <cofactor evidence="1 4">
        <name>a divalent metal cation</name>
        <dbReference type="ChEBI" id="CHEBI:60240"/>
    </cofactor>
</comment>
<dbReference type="GO" id="GO:0009117">
    <property type="term" value="P:nucleotide metabolic process"/>
    <property type="evidence" value="ECO:0007669"/>
    <property type="project" value="UniProtKB-KW"/>
</dbReference>
<feature type="active site" description="Proton acceptor" evidence="4">
    <location>
        <position position="72"/>
    </location>
</feature>
<dbReference type="Gene3D" id="3.90.950.10">
    <property type="match status" value="1"/>
</dbReference>
<dbReference type="PIRSF" id="PIRSF006305">
    <property type="entry name" value="Maf"/>
    <property type="match status" value="1"/>
</dbReference>
<comment type="catalytic activity">
    <reaction evidence="4">
        <text>a 2'-deoxyribonucleoside 5'-triphosphate + H2O = a 2'-deoxyribonucleoside 5'-phosphate + diphosphate + H(+)</text>
        <dbReference type="Rhea" id="RHEA:44644"/>
        <dbReference type="ChEBI" id="CHEBI:15377"/>
        <dbReference type="ChEBI" id="CHEBI:15378"/>
        <dbReference type="ChEBI" id="CHEBI:33019"/>
        <dbReference type="ChEBI" id="CHEBI:61560"/>
        <dbReference type="ChEBI" id="CHEBI:65317"/>
        <dbReference type="EC" id="3.6.1.9"/>
    </reaction>
</comment>
<dbReference type="GO" id="GO:0047429">
    <property type="term" value="F:nucleoside triphosphate diphosphatase activity"/>
    <property type="evidence" value="ECO:0007669"/>
    <property type="project" value="UniProtKB-EC"/>
</dbReference>
<evidence type="ECO:0000313" key="5">
    <source>
        <dbReference type="EMBL" id="RCL38126.1"/>
    </source>
</evidence>
<dbReference type="SUPFAM" id="SSF52972">
    <property type="entry name" value="ITPase-like"/>
    <property type="match status" value="1"/>
</dbReference>
<proteinExistence type="inferred from homology"/>
<evidence type="ECO:0000256" key="2">
    <source>
        <dbReference type="ARBA" id="ARBA00022801"/>
    </source>
</evidence>
<dbReference type="EMBL" id="QOPD01000005">
    <property type="protein sequence ID" value="RCL38126.1"/>
    <property type="molecule type" value="Genomic_DNA"/>
</dbReference>
<dbReference type="PANTHER" id="PTHR43213">
    <property type="entry name" value="BIFUNCTIONAL DTTP/UTP PYROPHOSPHATASE/METHYLTRANSFERASE PROTEIN-RELATED"/>
    <property type="match status" value="1"/>
</dbReference>
<comment type="subcellular location">
    <subcellularLocation>
        <location evidence="4">Cytoplasm</location>
    </subcellularLocation>
</comment>
<comment type="catalytic activity">
    <reaction evidence="4">
        <text>a ribonucleoside 5'-triphosphate + H2O = a ribonucleoside 5'-phosphate + diphosphate + H(+)</text>
        <dbReference type="Rhea" id="RHEA:23996"/>
        <dbReference type="ChEBI" id="CHEBI:15377"/>
        <dbReference type="ChEBI" id="CHEBI:15378"/>
        <dbReference type="ChEBI" id="CHEBI:33019"/>
        <dbReference type="ChEBI" id="CHEBI:58043"/>
        <dbReference type="ChEBI" id="CHEBI:61557"/>
        <dbReference type="EC" id="3.6.1.9"/>
    </reaction>
</comment>
<dbReference type="GO" id="GO:0005737">
    <property type="term" value="C:cytoplasm"/>
    <property type="evidence" value="ECO:0007669"/>
    <property type="project" value="UniProtKB-SubCell"/>
</dbReference>
<comment type="caution">
    <text evidence="4">Lacks conserved residue(s) required for the propagation of feature annotation.</text>
</comment>
<protein>
    <recommendedName>
        <fullName evidence="4">Nucleoside triphosphate pyrophosphatase</fullName>
        <ecNumber evidence="4">3.6.1.9</ecNumber>
    </recommendedName>
    <alternativeName>
        <fullName evidence="4">Nucleotide pyrophosphatase</fullName>
        <shortName evidence="4">Nucleotide PPase</shortName>
    </alternativeName>
</protein>
<dbReference type="EC" id="3.6.1.9" evidence="4"/>
<accession>A0A368BN60</accession>
<keyword evidence="4" id="KW-0963">Cytoplasm</keyword>
<evidence type="ECO:0000256" key="3">
    <source>
        <dbReference type="ARBA" id="ARBA00023080"/>
    </source>
</evidence>
<organism evidence="5 6">
    <name type="scientific">SAR86 cluster bacterium</name>
    <dbReference type="NCBI Taxonomy" id="2030880"/>
    <lineage>
        <taxon>Bacteria</taxon>
        <taxon>Pseudomonadati</taxon>
        <taxon>Pseudomonadota</taxon>
        <taxon>Gammaproteobacteria</taxon>
        <taxon>SAR86 cluster</taxon>
    </lineage>
</organism>
<dbReference type="AlphaFoldDB" id="A0A368BN60"/>
<evidence type="ECO:0000256" key="1">
    <source>
        <dbReference type="ARBA" id="ARBA00001968"/>
    </source>
</evidence>
<gene>
    <name evidence="5" type="ORF">DBW97_03595</name>
</gene>
<dbReference type="Proteomes" id="UP000252147">
    <property type="component" value="Unassembled WGS sequence"/>
</dbReference>
<dbReference type="PANTHER" id="PTHR43213:SF5">
    <property type="entry name" value="BIFUNCTIONAL DTTP_UTP PYROPHOSPHATASE_METHYLTRANSFERASE PROTEIN-RELATED"/>
    <property type="match status" value="1"/>
</dbReference>
<keyword evidence="2 4" id="KW-0378">Hydrolase</keyword>
<keyword evidence="3 4" id="KW-0546">Nucleotide metabolism</keyword>
<evidence type="ECO:0000313" key="6">
    <source>
        <dbReference type="Proteomes" id="UP000252147"/>
    </source>
</evidence>
<evidence type="ECO:0000256" key="4">
    <source>
        <dbReference type="HAMAP-Rule" id="MF_00528"/>
    </source>
</evidence>
<dbReference type="Pfam" id="PF02545">
    <property type="entry name" value="Maf"/>
    <property type="match status" value="1"/>
</dbReference>
<dbReference type="HAMAP" id="MF_00528">
    <property type="entry name" value="Maf"/>
    <property type="match status" value="1"/>
</dbReference>